<dbReference type="CDD" id="cd08071">
    <property type="entry name" value="MPN_DUF2466"/>
    <property type="match status" value="1"/>
</dbReference>
<evidence type="ECO:0000313" key="9">
    <source>
        <dbReference type="EMBL" id="MXQ73327.1"/>
    </source>
</evidence>
<sequence length="225" mass="25470">MKVKELCEPERPREKAYQNGIESLSNRDLIAILLRCGTKGMSVLQLSDELLKNCRTISDLLDLGLNDLLKQKGIKKAKALQLLASFELSRRIALDQTQKQKVRIEEPQTLASWLNMQIGFCSQEHFLVIFLNTKNEILSYRTLFIGSLNASIVHPREIFKEAIQSGCAKIICAHNHPTGDTQPSDQDIAVTRCIKETGEIIGIPLLDHIIVGRNHYLSLRERQLL</sequence>
<evidence type="ECO:0000313" key="10">
    <source>
        <dbReference type="Proteomes" id="UP000434036"/>
    </source>
</evidence>
<reference evidence="9 10" key="1">
    <citation type="submission" date="2019-12" db="EMBL/GenBank/DDBJ databases">
        <authorList>
            <person name="Yang R."/>
        </authorList>
    </citation>
    <scope>NUCLEOTIDE SEQUENCE [LARGE SCALE GENOMIC DNA]</scope>
    <source>
        <strain evidence="9 10">DONG20-135</strain>
    </source>
</reference>
<dbReference type="InterPro" id="IPR001405">
    <property type="entry name" value="UPF0758"/>
</dbReference>
<dbReference type="PANTHER" id="PTHR30471:SF3">
    <property type="entry name" value="UPF0758 PROTEIN YEES-RELATED"/>
    <property type="match status" value="1"/>
</dbReference>
<dbReference type="Pfam" id="PF20582">
    <property type="entry name" value="UPF0758_N"/>
    <property type="match status" value="1"/>
</dbReference>
<keyword evidence="4" id="KW-0378">Hydrolase</keyword>
<keyword evidence="2" id="KW-0645">Protease</keyword>
<dbReference type="AlphaFoldDB" id="A0A6N8UCF4"/>
<keyword evidence="6" id="KW-0482">Metalloprotease</keyword>
<dbReference type="NCBIfam" id="TIGR00608">
    <property type="entry name" value="radc"/>
    <property type="match status" value="1"/>
</dbReference>
<dbReference type="InterPro" id="IPR025657">
    <property type="entry name" value="RadC_JAB"/>
</dbReference>
<accession>A0A6N8UCF4</accession>
<comment type="caution">
    <text evidence="9">The sequence shown here is derived from an EMBL/GenBank/DDBJ whole genome shotgun (WGS) entry which is preliminary data.</text>
</comment>
<evidence type="ECO:0000256" key="4">
    <source>
        <dbReference type="ARBA" id="ARBA00022801"/>
    </source>
</evidence>
<name>A0A6N8UCF4_9FIRM</name>
<evidence type="ECO:0000259" key="8">
    <source>
        <dbReference type="PROSITE" id="PS50249"/>
    </source>
</evidence>
<dbReference type="Gene3D" id="3.40.140.10">
    <property type="entry name" value="Cytidine Deaminase, domain 2"/>
    <property type="match status" value="1"/>
</dbReference>
<dbReference type="EMBL" id="WUUQ01000002">
    <property type="protein sequence ID" value="MXQ73327.1"/>
    <property type="molecule type" value="Genomic_DNA"/>
</dbReference>
<dbReference type="InterPro" id="IPR046778">
    <property type="entry name" value="UPF0758_N"/>
</dbReference>
<dbReference type="Proteomes" id="UP000434036">
    <property type="component" value="Unassembled WGS sequence"/>
</dbReference>
<keyword evidence="3" id="KW-0479">Metal-binding</keyword>
<dbReference type="GO" id="GO:0006508">
    <property type="term" value="P:proteolysis"/>
    <property type="evidence" value="ECO:0007669"/>
    <property type="project" value="UniProtKB-KW"/>
</dbReference>
<proteinExistence type="inferred from homology"/>
<evidence type="ECO:0000256" key="3">
    <source>
        <dbReference type="ARBA" id="ARBA00022723"/>
    </source>
</evidence>
<evidence type="ECO:0000256" key="2">
    <source>
        <dbReference type="ARBA" id="ARBA00022670"/>
    </source>
</evidence>
<evidence type="ECO:0000256" key="1">
    <source>
        <dbReference type="ARBA" id="ARBA00010243"/>
    </source>
</evidence>
<reference evidence="9 10" key="2">
    <citation type="submission" date="2020-01" db="EMBL/GenBank/DDBJ databases">
        <title>Clostridiaceae sp. nov. isolated from the gut of human by culturomics.</title>
        <authorList>
            <person name="Chang Y."/>
        </authorList>
    </citation>
    <scope>NUCLEOTIDE SEQUENCE [LARGE SCALE GENOMIC DNA]</scope>
    <source>
        <strain evidence="9 10">DONG20-135</strain>
    </source>
</reference>
<organism evidence="9 10">
    <name type="scientific">Copranaerobaculum intestinale</name>
    <dbReference type="NCBI Taxonomy" id="2692629"/>
    <lineage>
        <taxon>Bacteria</taxon>
        <taxon>Bacillati</taxon>
        <taxon>Bacillota</taxon>
        <taxon>Erysipelotrichia</taxon>
        <taxon>Erysipelotrichales</taxon>
        <taxon>Erysipelotrichaceae</taxon>
        <taxon>Copranaerobaculum</taxon>
    </lineage>
</organism>
<evidence type="ECO:0000256" key="5">
    <source>
        <dbReference type="ARBA" id="ARBA00022833"/>
    </source>
</evidence>
<dbReference type="NCBIfam" id="NF000642">
    <property type="entry name" value="PRK00024.1"/>
    <property type="match status" value="1"/>
</dbReference>
<protein>
    <submittedName>
        <fullName evidence="9">DNA repair protein RadC</fullName>
    </submittedName>
</protein>
<dbReference type="InterPro" id="IPR037518">
    <property type="entry name" value="MPN"/>
</dbReference>
<evidence type="ECO:0000256" key="6">
    <source>
        <dbReference type="ARBA" id="ARBA00023049"/>
    </source>
</evidence>
<gene>
    <name evidence="9" type="primary">radC</name>
    <name evidence="9" type="ORF">GSF08_05210</name>
</gene>
<keyword evidence="10" id="KW-1185">Reference proteome</keyword>
<dbReference type="Pfam" id="PF04002">
    <property type="entry name" value="RadC"/>
    <property type="match status" value="1"/>
</dbReference>
<dbReference type="GO" id="GO:0008237">
    <property type="term" value="F:metallopeptidase activity"/>
    <property type="evidence" value="ECO:0007669"/>
    <property type="project" value="UniProtKB-KW"/>
</dbReference>
<comment type="similarity">
    <text evidence="1 7">Belongs to the UPF0758 family.</text>
</comment>
<dbReference type="GO" id="GO:0046872">
    <property type="term" value="F:metal ion binding"/>
    <property type="evidence" value="ECO:0007669"/>
    <property type="project" value="UniProtKB-KW"/>
</dbReference>
<feature type="domain" description="MPN" evidence="8">
    <location>
        <begin position="103"/>
        <end position="225"/>
    </location>
</feature>
<keyword evidence="5" id="KW-0862">Zinc</keyword>
<dbReference type="PANTHER" id="PTHR30471">
    <property type="entry name" value="DNA REPAIR PROTEIN RADC"/>
    <property type="match status" value="1"/>
</dbReference>
<dbReference type="PROSITE" id="PS50249">
    <property type="entry name" value="MPN"/>
    <property type="match status" value="1"/>
</dbReference>
<evidence type="ECO:0000256" key="7">
    <source>
        <dbReference type="RuleBase" id="RU003797"/>
    </source>
</evidence>